<keyword evidence="6 17" id="KW-0479">Metal-binding</keyword>
<dbReference type="NCBIfam" id="TIGR01173">
    <property type="entry name" value="glmU"/>
    <property type="match status" value="1"/>
</dbReference>
<feature type="binding site" evidence="17">
    <location>
        <position position="127"/>
    </location>
    <ligand>
        <name>Mg(2+)</name>
        <dbReference type="ChEBI" id="CHEBI:18420"/>
    </ligand>
</feature>
<keyword evidence="12 17" id="KW-0012">Acyltransferase</keyword>
<comment type="catalytic activity">
    <reaction evidence="15 17">
        <text>N-acetyl-alpha-D-glucosamine 1-phosphate + UTP + H(+) = UDP-N-acetyl-alpha-D-glucosamine + diphosphate</text>
        <dbReference type="Rhea" id="RHEA:13509"/>
        <dbReference type="ChEBI" id="CHEBI:15378"/>
        <dbReference type="ChEBI" id="CHEBI:33019"/>
        <dbReference type="ChEBI" id="CHEBI:46398"/>
        <dbReference type="ChEBI" id="CHEBI:57705"/>
        <dbReference type="ChEBI" id="CHEBI:57776"/>
        <dbReference type="EC" id="2.7.7.23"/>
    </reaction>
</comment>
<comment type="subcellular location">
    <subcellularLocation>
        <location evidence="17">Cytoplasm</location>
    </subcellularLocation>
</comment>
<feature type="binding site" evidence="17">
    <location>
        <position position="193"/>
    </location>
    <ligand>
        <name>UDP-N-acetyl-alpha-D-glucosamine</name>
        <dbReference type="ChEBI" id="CHEBI:57705"/>
    </ligand>
</feature>
<dbReference type="Gene3D" id="3.90.550.10">
    <property type="entry name" value="Spore Coat Polysaccharide Biosynthesis Protein SpsA, Chain A"/>
    <property type="match status" value="1"/>
</dbReference>
<comment type="pathway">
    <text evidence="17">Nucleotide-sugar biosynthesis; UDP-N-acetyl-alpha-D-glucosamine biosynthesis; N-acetyl-alpha-D-glucosamine 1-phosphate from alpha-D-glucosamine 6-phosphate (route II): step 2/2.</text>
</comment>
<comment type="caution">
    <text evidence="17">Lacks conserved residue(s) required for the propagation of feature annotation.</text>
</comment>
<evidence type="ECO:0000313" key="20">
    <source>
        <dbReference type="EMBL" id="MEZ0164573.1"/>
    </source>
</evidence>
<comment type="catalytic activity">
    <reaction evidence="14 17">
        <text>alpha-D-glucosamine 1-phosphate + acetyl-CoA = N-acetyl-alpha-D-glucosamine 1-phosphate + CoA + H(+)</text>
        <dbReference type="Rhea" id="RHEA:13725"/>
        <dbReference type="ChEBI" id="CHEBI:15378"/>
        <dbReference type="ChEBI" id="CHEBI:57287"/>
        <dbReference type="ChEBI" id="CHEBI:57288"/>
        <dbReference type="ChEBI" id="CHEBI:57776"/>
        <dbReference type="ChEBI" id="CHEBI:58516"/>
        <dbReference type="EC" id="2.3.1.157"/>
    </reaction>
</comment>
<dbReference type="SUPFAM" id="SSF51161">
    <property type="entry name" value="Trimeric LpxA-like enzymes"/>
    <property type="match status" value="1"/>
</dbReference>
<evidence type="ECO:0000256" key="6">
    <source>
        <dbReference type="ARBA" id="ARBA00022723"/>
    </source>
</evidence>
<evidence type="ECO:0000256" key="4">
    <source>
        <dbReference type="ARBA" id="ARBA00022679"/>
    </source>
</evidence>
<feature type="binding site" evidence="17">
    <location>
        <begin position="21"/>
        <end position="24"/>
    </location>
    <ligand>
        <name>UDP-N-acetyl-alpha-D-glucosamine</name>
        <dbReference type="ChEBI" id="CHEBI:57705"/>
    </ligand>
</feature>
<dbReference type="HAMAP" id="MF_01631">
    <property type="entry name" value="GlmU"/>
    <property type="match status" value="1"/>
</dbReference>
<sequence>MTTAPSTTPVRTPGPAAVVVLAAGEGTRMKSATPKVLHPLGGRPLLAHALRAAREVGPEHLVVVLRHRAEVVGAAVRENEPTAEPTAGPAVTVALQDDVPGTGRAVQCGLQALPADLTGTVVVTYGDVPLLSGATLARLVQAHTDGANAMTVLTAELDDPTGYGRVLRDADGVCAIVEQKDATEDQRAVREVNSGIYAFEAAALRGALARVGRDNAAGEVYLTDVLALLRADGGRVQALALDDEWEIRGVNDRAQLAELAAEANRRTLRRWMLAGVTVVDPATTWVDADVELEPDVTLRPGVQLHGTTRVATGAVVGPDTTLTDVEVGPGAVVERTHGSSAVLGAGAHVGPFAFLRPGTRLGEEGKIGTFVETKNARIGRGSKVPHLSYVGDATIGEHSNIGAASVFVNYDGVNKSHTTIGDHVRMGSDNMYVAPVTVGDGAYSGAGTVIRKDVPPGALAINVAPQRNLEGWTLDKRAGTPAAEAAQRAVSEAPTQGEAEGQETDR</sequence>
<keyword evidence="5 17" id="KW-0548">Nucleotidyltransferase</keyword>
<feature type="binding site" evidence="17">
    <location>
        <begin position="101"/>
        <end position="102"/>
    </location>
    <ligand>
        <name>UDP-N-acetyl-alpha-D-glucosamine</name>
        <dbReference type="ChEBI" id="CHEBI:57705"/>
    </ligand>
</feature>
<dbReference type="InterPro" id="IPR005882">
    <property type="entry name" value="Bifunctional_GlmU"/>
</dbReference>
<comment type="cofactor">
    <cofactor evidence="17">
        <name>Mg(2+)</name>
        <dbReference type="ChEBI" id="CHEBI:18420"/>
    </cofactor>
    <text evidence="17">Binds 1 Mg(2+) ion per subunit.</text>
</comment>
<comment type="caution">
    <text evidence="20">The sequence shown here is derived from an EMBL/GenBank/DDBJ whole genome shotgun (WGS) entry which is preliminary data.</text>
</comment>
<evidence type="ECO:0000256" key="10">
    <source>
        <dbReference type="ARBA" id="ARBA00022984"/>
    </source>
</evidence>
<keyword evidence="8 17" id="KW-0460">Magnesium</keyword>
<comment type="pathway">
    <text evidence="17">Nucleotide-sugar biosynthesis; UDP-N-acetyl-alpha-D-glucosamine biosynthesis; UDP-N-acetyl-alpha-D-glucosamine from N-acetyl-alpha-D-glucosamine 1-phosphate: step 1/1.</text>
</comment>
<keyword evidence="7 17" id="KW-0677">Repeat</keyword>
<comment type="similarity">
    <text evidence="1 17">In the C-terminal section; belongs to the transferase hexapeptide repeat family.</text>
</comment>
<name>A0ABV4GZ36_9ACTN</name>
<evidence type="ECO:0000256" key="13">
    <source>
        <dbReference type="ARBA" id="ARBA00023316"/>
    </source>
</evidence>
<feature type="region of interest" description="Disordered" evidence="18">
    <location>
        <begin position="476"/>
        <end position="506"/>
    </location>
</feature>
<evidence type="ECO:0000256" key="12">
    <source>
        <dbReference type="ARBA" id="ARBA00023315"/>
    </source>
</evidence>
<keyword evidence="11 17" id="KW-0511">Multifunctional enzyme</keyword>
<evidence type="ECO:0000313" key="21">
    <source>
        <dbReference type="Proteomes" id="UP001565927"/>
    </source>
</evidence>
<dbReference type="SUPFAM" id="SSF53448">
    <property type="entry name" value="Nucleotide-diphospho-sugar transferases"/>
    <property type="match status" value="1"/>
</dbReference>
<dbReference type="InterPro" id="IPR025877">
    <property type="entry name" value="MobA-like_NTP_Trfase"/>
</dbReference>
<evidence type="ECO:0000256" key="8">
    <source>
        <dbReference type="ARBA" id="ARBA00022842"/>
    </source>
</evidence>
<feature type="region of interest" description="N-acetyltransferase" evidence="17">
    <location>
        <begin position="275"/>
        <end position="506"/>
    </location>
</feature>
<feature type="binding site" evidence="17">
    <location>
        <position position="400"/>
    </location>
    <ligand>
        <name>UDP-N-acetyl-alpha-D-glucosamine</name>
        <dbReference type="ChEBI" id="CHEBI:57705"/>
    </ligand>
</feature>
<feature type="binding site" evidence="17">
    <location>
        <begin position="409"/>
        <end position="410"/>
    </location>
    <ligand>
        <name>acetyl-CoA</name>
        <dbReference type="ChEBI" id="CHEBI:57288"/>
    </ligand>
</feature>
<comment type="pathway">
    <text evidence="17">Bacterial outer membrane biogenesis; LPS lipid A biosynthesis.</text>
</comment>
<organism evidence="20 21">
    <name type="scientific">Kineococcus halophytocola</name>
    <dbReference type="NCBI Taxonomy" id="3234027"/>
    <lineage>
        <taxon>Bacteria</taxon>
        <taxon>Bacillati</taxon>
        <taxon>Actinomycetota</taxon>
        <taxon>Actinomycetes</taxon>
        <taxon>Kineosporiales</taxon>
        <taxon>Kineosporiaceae</taxon>
        <taxon>Kineococcus</taxon>
    </lineage>
</organism>
<feature type="binding site" evidence="17">
    <location>
        <position position="96"/>
    </location>
    <ligand>
        <name>UDP-N-acetyl-alpha-D-glucosamine</name>
        <dbReference type="ChEBI" id="CHEBI:57705"/>
    </ligand>
</feature>
<evidence type="ECO:0000256" key="9">
    <source>
        <dbReference type="ARBA" id="ARBA00022960"/>
    </source>
</evidence>
<dbReference type="Proteomes" id="UP001565927">
    <property type="component" value="Unassembled WGS sequence"/>
</dbReference>
<comment type="function">
    <text evidence="16 17">Catalyzes the last two sequential reactions in the de novo biosynthetic pathway for UDP-N-acetylglucosamine (UDP-GlcNAc). The C-terminal domain catalyzes the transfer of acetyl group from acetyl coenzyme A to glucosamine-1-phosphate (GlcN-1-P) to produce N-acetylglucosamine-1-phosphate (GlcNAc-1-P), which is converted into UDP-GlcNAc by the transfer of uridine 5-monophosphate (from uridine 5-triphosphate), a reaction catalyzed by the N-terminal domain.</text>
</comment>
<feature type="binding site" evidence="17">
    <location>
        <position position="374"/>
    </location>
    <ligand>
        <name>UDP-N-acetyl-alpha-D-glucosamine</name>
        <dbReference type="ChEBI" id="CHEBI:57705"/>
    </ligand>
</feature>
<dbReference type="CDD" id="cd03353">
    <property type="entry name" value="LbH_GlmU_C"/>
    <property type="match status" value="1"/>
</dbReference>
<dbReference type="CDD" id="cd02540">
    <property type="entry name" value="GT2_GlmU_N_bac"/>
    <property type="match status" value="1"/>
</dbReference>
<dbReference type="Gene3D" id="2.160.10.10">
    <property type="entry name" value="Hexapeptide repeat proteins"/>
    <property type="match status" value="1"/>
</dbReference>
<feature type="binding site" evidence="17">
    <location>
        <position position="356"/>
    </location>
    <ligand>
        <name>UDP-N-acetyl-alpha-D-glucosamine</name>
        <dbReference type="ChEBI" id="CHEBI:57705"/>
    </ligand>
</feature>
<dbReference type="InterPro" id="IPR038009">
    <property type="entry name" value="GlmU_C_LbH"/>
</dbReference>
<dbReference type="InterPro" id="IPR029044">
    <property type="entry name" value="Nucleotide-diphossugar_trans"/>
</dbReference>
<dbReference type="InterPro" id="IPR050065">
    <property type="entry name" value="GlmU-like"/>
</dbReference>
<feature type="region of interest" description="Pyrophosphorylase" evidence="17">
    <location>
        <begin position="1"/>
        <end position="253"/>
    </location>
</feature>
<feature type="binding site" evidence="17">
    <location>
        <position position="389"/>
    </location>
    <ligand>
        <name>UDP-N-acetyl-alpha-D-glucosamine</name>
        <dbReference type="ChEBI" id="CHEBI:57705"/>
    </ligand>
</feature>
<feature type="binding site" evidence="17">
    <location>
        <position position="251"/>
    </location>
    <ligand>
        <name>Mg(2+)</name>
        <dbReference type="ChEBI" id="CHEBI:18420"/>
    </ligand>
</feature>
<feature type="binding site" evidence="17">
    <location>
        <position position="35"/>
    </location>
    <ligand>
        <name>UDP-N-acetyl-alpha-D-glucosamine</name>
        <dbReference type="ChEBI" id="CHEBI:57705"/>
    </ligand>
</feature>
<evidence type="ECO:0000256" key="17">
    <source>
        <dbReference type="HAMAP-Rule" id="MF_01631"/>
    </source>
</evidence>
<feature type="binding site" evidence="17">
    <location>
        <position position="251"/>
    </location>
    <ligand>
        <name>UDP-N-acetyl-alpha-D-glucosamine</name>
        <dbReference type="ChEBI" id="CHEBI:57705"/>
    </ligand>
</feature>
<evidence type="ECO:0000256" key="15">
    <source>
        <dbReference type="ARBA" id="ARBA00048493"/>
    </source>
</evidence>
<feature type="binding site" evidence="17">
    <location>
        <position position="428"/>
    </location>
    <ligand>
        <name>acetyl-CoA</name>
        <dbReference type="ChEBI" id="CHEBI:57288"/>
    </ligand>
</feature>
<evidence type="ECO:0000256" key="16">
    <source>
        <dbReference type="ARBA" id="ARBA00049628"/>
    </source>
</evidence>
<evidence type="ECO:0000256" key="14">
    <source>
        <dbReference type="ARBA" id="ARBA00048247"/>
    </source>
</evidence>
<dbReference type="GO" id="GO:0003977">
    <property type="term" value="F:UDP-N-acetylglucosamine diphosphorylase activity"/>
    <property type="evidence" value="ECO:0007669"/>
    <property type="project" value="UniProtKB-EC"/>
</dbReference>
<evidence type="ECO:0000259" key="19">
    <source>
        <dbReference type="Pfam" id="PF12804"/>
    </source>
</evidence>
<evidence type="ECO:0000256" key="2">
    <source>
        <dbReference type="ARBA" id="ARBA00007947"/>
    </source>
</evidence>
<dbReference type="RefSeq" id="WP_370440822.1">
    <property type="nucleotide sequence ID" value="NZ_JBGFTU010000007.1"/>
</dbReference>
<keyword evidence="4 17" id="KW-0808">Transferase</keyword>
<evidence type="ECO:0000256" key="1">
    <source>
        <dbReference type="ARBA" id="ARBA00007707"/>
    </source>
</evidence>
<feature type="active site" description="Proton acceptor" evidence="17">
    <location>
        <position position="386"/>
    </location>
</feature>
<dbReference type="Pfam" id="PF12804">
    <property type="entry name" value="NTP_transf_3"/>
    <property type="match status" value="1"/>
</dbReference>
<comment type="subunit">
    <text evidence="17">Homotrimer.</text>
</comment>
<evidence type="ECO:0000256" key="11">
    <source>
        <dbReference type="ARBA" id="ARBA00023268"/>
    </source>
</evidence>
<proteinExistence type="inferred from homology"/>
<gene>
    <name evidence="17 20" type="primary">glmU</name>
    <name evidence="20" type="ORF">AB2L27_07325</name>
</gene>
<feature type="binding site" evidence="17">
    <location>
        <begin position="125"/>
        <end position="127"/>
    </location>
    <ligand>
        <name>UDP-N-acetyl-alpha-D-glucosamine</name>
        <dbReference type="ChEBI" id="CHEBI:57705"/>
    </ligand>
</feature>
<evidence type="ECO:0000256" key="3">
    <source>
        <dbReference type="ARBA" id="ARBA00022490"/>
    </source>
</evidence>
<evidence type="ECO:0000256" key="5">
    <source>
        <dbReference type="ARBA" id="ARBA00022695"/>
    </source>
</evidence>
<feature type="domain" description="MobA-like NTP transferase" evidence="19">
    <location>
        <begin position="18"/>
        <end position="167"/>
    </location>
</feature>
<keyword evidence="9 17" id="KW-0133">Cell shape</keyword>
<dbReference type="PANTHER" id="PTHR43584">
    <property type="entry name" value="NUCLEOTIDYL TRANSFERASE"/>
    <property type="match status" value="1"/>
</dbReference>
<feature type="region of interest" description="Linker" evidence="17">
    <location>
        <begin position="254"/>
        <end position="274"/>
    </location>
</feature>
<feature type="binding site" evidence="17">
    <location>
        <position position="164"/>
    </location>
    <ligand>
        <name>UDP-N-acetyl-alpha-D-glucosamine</name>
        <dbReference type="ChEBI" id="CHEBI:57705"/>
    </ligand>
</feature>
<keyword evidence="13 17" id="KW-0961">Cell wall biogenesis/degradation</keyword>
<keyword evidence="21" id="KW-1185">Reference proteome</keyword>
<accession>A0ABV4GZ36</accession>
<evidence type="ECO:0000256" key="18">
    <source>
        <dbReference type="SAM" id="MobiDB-lite"/>
    </source>
</evidence>
<feature type="binding site" evidence="17">
    <location>
        <position position="446"/>
    </location>
    <ligand>
        <name>acetyl-CoA</name>
        <dbReference type="ChEBI" id="CHEBI:57288"/>
    </ligand>
</feature>
<dbReference type="PANTHER" id="PTHR43584:SF3">
    <property type="entry name" value="BIFUNCTIONAL PROTEIN GLMU"/>
    <property type="match status" value="1"/>
</dbReference>
<feature type="binding site" evidence="17">
    <location>
        <position position="403"/>
    </location>
    <ligand>
        <name>acetyl-CoA</name>
        <dbReference type="ChEBI" id="CHEBI:57288"/>
    </ligand>
</feature>
<comment type="similarity">
    <text evidence="2 17">In the N-terminal section; belongs to the N-acetylglucosamine-1-phosphate uridyltransferase family.</text>
</comment>
<dbReference type="EMBL" id="JBGFTU010000007">
    <property type="protein sequence ID" value="MEZ0164573.1"/>
    <property type="molecule type" value="Genomic_DNA"/>
</dbReference>
<feature type="binding site" evidence="17">
    <location>
        <position position="178"/>
    </location>
    <ligand>
        <name>UDP-N-acetyl-alpha-D-glucosamine</name>
        <dbReference type="ChEBI" id="CHEBI:57705"/>
    </ligand>
</feature>
<dbReference type="InterPro" id="IPR011004">
    <property type="entry name" value="Trimer_LpxA-like_sf"/>
</dbReference>
<dbReference type="EC" id="2.3.1.157" evidence="17"/>
<protein>
    <recommendedName>
        <fullName evidence="17">Bifunctional protein GlmU</fullName>
    </recommendedName>
    <domain>
        <recommendedName>
            <fullName evidence="17">UDP-N-acetylglucosamine pyrophosphorylase</fullName>
            <ecNumber evidence="17">2.7.7.23</ecNumber>
        </recommendedName>
        <alternativeName>
            <fullName evidence="17">N-acetylglucosamine-1-phosphate uridyltransferase</fullName>
        </alternativeName>
    </domain>
    <domain>
        <recommendedName>
            <fullName evidence="17">Glucosamine-1-phosphate N-acetyltransferase</fullName>
            <ecNumber evidence="17">2.3.1.157</ecNumber>
        </recommendedName>
    </domain>
</protein>
<feature type="compositionally biased region" description="Low complexity" evidence="18">
    <location>
        <begin position="482"/>
        <end position="493"/>
    </location>
</feature>
<reference evidence="20 21" key="1">
    <citation type="submission" date="2024-07" db="EMBL/GenBank/DDBJ databases">
        <authorList>
            <person name="Thanompreechachai J."/>
            <person name="Duangmal K."/>
        </authorList>
    </citation>
    <scope>NUCLEOTIDE SEQUENCE [LARGE SCALE GENOMIC DNA]</scope>
    <source>
        <strain evidence="20 21">LSe6-4</strain>
    </source>
</reference>
<keyword evidence="3 17" id="KW-0963">Cytoplasm</keyword>
<evidence type="ECO:0000256" key="7">
    <source>
        <dbReference type="ARBA" id="ARBA00022737"/>
    </source>
</evidence>
<dbReference type="EC" id="2.7.7.23" evidence="17"/>
<keyword evidence="10 17" id="KW-0573">Peptidoglycan synthesis</keyword>
<dbReference type="NCBIfam" id="NF010932">
    <property type="entry name" value="PRK14352.1"/>
    <property type="match status" value="1"/>
</dbReference>